<evidence type="ECO:0000313" key="2">
    <source>
        <dbReference type="EMBL" id="KAE9528513.1"/>
    </source>
</evidence>
<accession>A0A6G0T946</accession>
<dbReference type="EMBL" id="VYZN01000048">
    <property type="protein sequence ID" value="KAE9528513.1"/>
    <property type="molecule type" value="Genomic_DNA"/>
</dbReference>
<reference evidence="2 3" key="1">
    <citation type="submission" date="2019-08" db="EMBL/GenBank/DDBJ databases">
        <title>The genome of the soybean aphid Biotype 1, its phylome, world population structure and adaptation to the North American continent.</title>
        <authorList>
            <person name="Giordano R."/>
            <person name="Donthu R.K."/>
            <person name="Hernandez A.G."/>
            <person name="Wright C.L."/>
            <person name="Zimin A.V."/>
        </authorList>
    </citation>
    <scope>NUCLEOTIDE SEQUENCE [LARGE SCALE GENOMIC DNA]</scope>
    <source>
        <tissue evidence="2">Whole aphids</tissue>
    </source>
</reference>
<sequence>MGSVKQKRFCIWHVHEAWRKNLSKINNKEKRITVRKILYDLSTELDEEAFKNKLYTFLSNIDEDLQKFLNYFFQYYGQNPQYWAYCYRQYAGCNTNMNLESFHRVLKEKIICKLEEKSVYNCLCYLEKYLIMKENDVQKKQLRTKRTNKLKMLRINHKKFETEPKCDIKPLSFNSWNIKSFTDEKINIVLKTELKECSMYANEFTCSLPCTICKTCFHDFICSCPDHSKNNIEMAQDQQQVQHLEDDLQTHQDDSKNILLDNLRNKILKEIELSLQNVKTKNQLLQINRKLIGSIHAFISASNVETSELL</sequence>
<feature type="coiled-coil region" evidence="1">
    <location>
        <begin position="234"/>
        <end position="288"/>
    </location>
</feature>
<organism evidence="2 3">
    <name type="scientific">Aphis glycines</name>
    <name type="common">Soybean aphid</name>
    <dbReference type="NCBI Taxonomy" id="307491"/>
    <lineage>
        <taxon>Eukaryota</taxon>
        <taxon>Metazoa</taxon>
        <taxon>Ecdysozoa</taxon>
        <taxon>Arthropoda</taxon>
        <taxon>Hexapoda</taxon>
        <taxon>Insecta</taxon>
        <taxon>Pterygota</taxon>
        <taxon>Neoptera</taxon>
        <taxon>Paraneoptera</taxon>
        <taxon>Hemiptera</taxon>
        <taxon>Sternorrhyncha</taxon>
        <taxon>Aphidomorpha</taxon>
        <taxon>Aphidoidea</taxon>
        <taxon>Aphididae</taxon>
        <taxon>Aphidini</taxon>
        <taxon>Aphis</taxon>
        <taxon>Aphis</taxon>
    </lineage>
</organism>
<proteinExistence type="predicted"/>
<dbReference type="AlphaFoldDB" id="A0A6G0T946"/>
<keyword evidence="1" id="KW-0175">Coiled coil</keyword>
<protein>
    <recommendedName>
        <fullName evidence="4">MULE transposase domain-containing protein</fullName>
    </recommendedName>
</protein>
<dbReference type="Proteomes" id="UP000475862">
    <property type="component" value="Unassembled WGS sequence"/>
</dbReference>
<evidence type="ECO:0000313" key="3">
    <source>
        <dbReference type="Proteomes" id="UP000475862"/>
    </source>
</evidence>
<evidence type="ECO:0008006" key="4">
    <source>
        <dbReference type="Google" id="ProtNLM"/>
    </source>
</evidence>
<dbReference type="OrthoDB" id="6607585at2759"/>
<keyword evidence="3" id="KW-1185">Reference proteome</keyword>
<comment type="caution">
    <text evidence="2">The sequence shown here is derived from an EMBL/GenBank/DDBJ whole genome shotgun (WGS) entry which is preliminary data.</text>
</comment>
<evidence type="ECO:0000256" key="1">
    <source>
        <dbReference type="SAM" id="Coils"/>
    </source>
</evidence>
<name>A0A6G0T946_APHGL</name>
<gene>
    <name evidence="2" type="ORF">AGLY_012084</name>
</gene>